<organism evidence="4 5">
    <name type="scientific">Flagellimonas allohymeniacidonis</name>
    <dbReference type="NCBI Taxonomy" id="2517819"/>
    <lineage>
        <taxon>Bacteria</taxon>
        <taxon>Pseudomonadati</taxon>
        <taxon>Bacteroidota</taxon>
        <taxon>Flavobacteriia</taxon>
        <taxon>Flavobacteriales</taxon>
        <taxon>Flavobacteriaceae</taxon>
        <taxon>Flagellimonas</taxon>
    </lineage>
</organism>
<dbReference type="EMBL" id="SGIU01000001">
    <property type="protein sequence ID" value="TAI48504.1"/>
    <property type="molecule type" value="Genomic_DNA"/>
</dbReference>
<keyword evidence="4" id="KW-0378">Hydrolase</keyword>
<dbReference type="InterPro" id="IPR023296">
    <property type="entry name" value="Glyco_hydro_beta-prop_sf"/>
</dbReference>
<dbReference type="PANTHER" id="PTHR34106:SF5">
    <property type="entry name" value="GLYCOSIDASE"/>
    <property type="match status" value="1"/>
</dbReference>
<dbReference type="PROSITE" id="PS51257">
    <property type="entry name" value="PROKAR_LIPOPROTEIN"/>
    <property type="match status" value="1"/>
</dbReference>
<accession>A0A4Q8QF77</accession>
<dbReference type="InterPro" id="IPR007184">
    <property type="entry name" value="Mannoside_phosphorylase"/>
</dbReference>
<evidence type="ECO:0000256" key="2">
    <source>
        <dbReference type="ARBA" id="ARBA00022679"/>
    </source>
</evidence>
<dbReference type="Proteomes" id="UP000291981">
    <property type="component" value="Unassembled WGS sequence"/>
</dbReference>
<dbReference type="RefSeq" id="WP_130608649.1">
    <property type="nucleotide sequence ID" value="NZ_SGIU01000001.1"/>
</dbReference>
<name>A0A4Q8QF77_9FLAO</name>
<gene>
    <name evidence="4" type="ORF">EW142_01485</name>
</gene>
<evidence type="ECO:0000313" key="5">
    <source>
        <dbReference type="Proteomes" id="UP000291981"/>
    </source>
</evidence>
<proteinExistence type="inferred from homology"/>
<keyword evidence="2" id="KW-0808">Transferase</keyword>
<keyword evidence="4" id="KW-0326">Glycosidase</keyword>
<evidence type="ECO:0000313" key="4">
    <source>
        <dbReference type="EMBL" id="TAI48504.1"/>
    </source>
</evidence>
<keyword evidence="1" id="KW-0328">Glycosyltransferase</keyword>
<dbReference type="AlphaFoldDB" id="A0A4Q8QF77"/>
<sequence length="385" mass="44385">MKPLIPLCIVFLFFGCEPKKPIKEFQYNNAANWAFPYFEKVDSINPILSPSPELGFLEPITTDTVKWEERNVLNPTAVVKNDQVYLLYRAQDSSGTSRIGMATSTDGLHFQKMPFPIFYPDNDSMKIYEWNYKKSLPQQPNSEDCYFCYFDGVEDPRIIQSETGDYIMTYTSYDGKTARLSIATSKDLFSWVKHGLVLKDEKYKDTWSKAGAIVSELQGNQIIAKRINGRYWMYFGDTNIFLASSEDLINWEVAENSETGKRISVLHPRMGYFDSRLVEPGPYALIRDEGILLIYNGSNAENYNDSSLPKFTYSAGQALFDKNLPYKLIDRTENSFIRPDKDYERVGEVNEVCFVEGLVYFREKWFLYYGTADSKIAVAIYTDSR</sequence>
<reference evidence="4 5" key="1">
    <citation type="submission" date="2019-02" db="EMBL/GenBank/DDBJ databases">
        <title>Draft genome sequence of Muricauda sp. 176CP4-71.</title>
        <authorList>
            <person name="Park J.-S."/>
        </authorList>
    </citation>
    <scope>NUCLEOTIDE SEQUENCE [LARGE SCALE GENOMIC DNA]</scope>
    <source>
        <strain evidence="4 5">176CP4-71</strain>
    </source>
</reference>
<dbReference type="OrthoDB" id="2534034at2"/>
<dbReference type="Gene3D" id="2.115.10.20">
    <property type="entry name" value="Glycosyl hydrolase domain, family 43"/>
    <property type="match status" value="1"/>
</dbReference>
<dbReference type="PIRSF" id="PIRSF016202">
    <property type="entry name" value="PH1107"/>
    <property type="match status" value="1"/>
</dbReference>
<dbReference type="Pfam" id="PF04041">
    <property type="entry name" value="Glyco_hydro_130"/>
    <property type="match status" value="1"/>
</dbReference>
<keyword evidence="5" id="KW-1185">Reference proteome</keyword>
<dbReference type="GO" id="GO:0016798">
    <property type="term" value="F:hydrolase activity, acting on glycosyl bonds"/>
    <property type="evidence" value="ECO:0007669"/>
    <property type="project" value="UniProtKB-KW"/>
</dbReference>
<comment type="caution">
    <text evidence="4">The sequence shown here is derived from an EMBL/GenBank/DDBJ whole genome shotgun (WGS) entry which is preliminary data.</text>
</comment>
<comment type="similarity">
    <text evidence="3">Belongs to the glycosyl hydrolase 130 family.</text>
</comment>
<dbReference type="CDD" id="cd18610">
    <property type="entry name" value="GH130_BT3780-like"/>
    <property type="match status" value="1"/>
</dbReference>
<protein>
    <submittedName>
        <fullName evidence="4">Glycosidase</fullName>
    </submittedName>
</protein>
<evidence type="ECO:0000256" key="1">
    <source>
        <dbReference type="ARBA" id="ARBA00022676"/>
    </source>
</evidence>
<evidence type="ECO:0000256" key="3">
    <source>
        <dbReference type="ARBA" id="ARBA00024356"/>
    </source>
</evidence>
<dbReference type="SUPFAM" id="SSF75005">
    <property type="entry name" value="Arabinanase/levansucrase/invertase"/>
    <property type="match status" value="1"/>
</dbReference>
<dbReference type="PANTHER" id="PTHR34106">
    <property type="entry name" value="GLYCOSIDASE"/>
    <property type="match status" value="1"/>
</dbReference>
<dbReference type="GO" id="GO:0016757">
    <property type="term" value="F:glycosyltransferase activity"/>
    <property type="evidence" value="ECO:0007669"/>
    <property type="project" value="UniProtKB-KW"/>
</dbReference>